<dbReference type="EC" id="1.2.7.12" evidence="1"/>
<gene>
    <name evidence="1" type="ORF">J2T55_002498</name>
</gene>
<dbReference type="SUPFAM" id="SSF53706">
    <property type="entry name" value="Formate dehydrogenase/DMSO reductase, domains 1-3"/>
    <property type="match status" value="1"/>
</dbReference>
<organism evidence="1 2">
    <name type="scientific">Methylohalomonas lacus</name>
    <dbReference type="NCBI Taxonomy" id="398773"/>
    <lineage>
        <taxon>Bacteria</taxon>
        <taxon>Pseudomonadati</taxon>
        <taxon>Pseudomonadota</taxon>
        <taxon>Gammaproteobacteria</taxon>
        <taxon>Methylohalomonadales</taxon>
        <taxon>Methylohalomonadaceae</taxon>
        <taxon>Methylohalomonas</taxon>
    </lineage>
</organism>
<dbReference type="Gene3D" id="3.40.50.1220">
    <property type="entry name" value="TPP-binding domain"/>
    <property type="match status" value="1"/>
</dbReference>
<keyword evidence="1" id="KW-0560">Oxidoreductase</keyword>
<proteinExistence type="predicted"/>
<comment type="caution">
    <text evidence="1">The sequence shown here is derived from an EMBL/GenBank/DDBJ whole genome shotgun (WGS) entry which is preliminary data.</text>
</comment>
<dbReference type="Proteomes" id="UP001204445">
    <property type="component" value="Unassembled WGS sequence"/>
</dbReference>
<sequence>MIIERSQGKLKVIDACCPRAKSVIEQTPPELQPRVNGKAASLDEAIAAAAGHLKKAERPLLAGLGTDVDGMRAAVHLAEASHGILDHMHGRAISNNMRVLQSRGWMTTSLTELRNRADLVVFVGTDARQFQRFYERAIWPAETMFAPKPAQRQLVYLGNGLKAPTSGAPKGIKSSQLKCPPEQLGELAGAVNAVLLGQPLNNRVASIKPDAIEKLAEQLKNAKYSVIVWAPGELPDDTAEHTIESICNLVETLNETTRSSGFILGGGDGATTATSVSAWLTGYPLRVSFARGYAEYDPVANDTQTLLDDRSVDAMLWLSTLASERKVPAGERKLPTIVIADSEQCLESEPDVFIPAGIPGVDHIGTLIRADSVVSLPLKQVRDIGRTRAADILQAIHARL</sequence>
<keyword evidence="2" id="KW-1185">Reference proteome</keyword>
<dbReference type="RefSeq" id="WP_259057458.1">
    <property type="nucleotide sequence ID" value="NZ_JANUCT010000023.1"/>
</dbReference>
<name>A0AAE3HNE9_9GAMM</name>
<evidence type="ECO:0000313" key="2">
    <source>
        <dbReference type="Proteomes" id="UP001204445"/>
    </source>
</evidence>
<reference evidence="1" key="1">
    <citation type="submission" date="2022-08" db="EMBL/GenBank/DDBJ databases">
        <title>Genomic Encyclopedia of Type Strains, Phase III (KMG-III): the genomes of soil and plant-associated and newly described type strains.</title>
        <authorList>
            <person name="Whitman W."/>
        </authorList>
    </citation>
    <scope>NUCLEOTIDE SEQUENCE</scope>
    <source>
        <strain evidence="1">HMT 1</strain>
    </source>
</reference>
<dbReference type="GO" id="GO:0018493">
    <property type="term" value="F:formylmethanofuran dehydrogenase activity"/>
    <property type="evidence" value="ECO:0007669"/>
    <property type="project" value="UniProtKB-EC"/>
</dbReference>
<evidence type="ECO:0000313" key="1">
    <source>
        <dbReference type="EMBL" id="MCS3904462.1"/>
    </source>
</evidence>
<protein>
    <submittedName>
        <fullName evidence="1">Formylmethanofuran dehydrogenase subunit B</fullName>
        <ecNumber evidence="1">1.2.7.12</ecNumber>
    </submittedName>
</protein>
<dbReference type="EMBL" id="JANUCT010000023">
    <property type="protein sequence ID" value="MCS3904462.1"/>
    <property type="molecule type" value="Genomic_DNA"/>
</dbReference>
<accession>A0AAE3HNE9</accession>
<dbReference type="AlphaFoldDB" id="A0AAE3HNE9"/>